<dbReference type="RefSeq" id="WP_215833355.1">
    <property type="nucleotide sequence ID" value="NZ_CP072027.1"/>
</dbReference>
<name>A0ABT0R7V5_9BACT</name>
<dbReference type="GeneID" id="84023553"/>
<dbReference type="EMBL" id="JAMGSI010000001">
    <property type="protein sequence ID" value="MCL6657018.1"/>
    <property type="molecule type" value="Genomic_DNA"/>
</dbReference>
<protein>
    <recommendedName>
        <fullName evidence="3">HTH cro/C1-type domain-containing protein</fullName>
    </recommendedName>
</protein>
<comment type="caution">
    <text evidence="1">The sequence shown here is derived from an EMBL/GenBank/DDBJ whole genome shotgun (WGS) entry which is preliminary data.</text>
</comment>
<keyword evidence="2" id="KW-1185">Reference proteome</keyword>
<reference evidence="1 2" key="1">
    <citation type="submission" date="2022-03" db="EMBL/GenBank/DDBJ databases">
        <title>Taxonomic description of new species and reclassification of some bacterial strains.</title>
        <authorList>
            <person name="Ndongo S."/>
        </authorList>
    </citation>
    <scope>NUCLEOTIDE SEQUENCE [LARGE SCALE GENOMIC DNA]</scope>
    <source>
        <strain evidence="1 2">Marseille-P6666</strain>
    </source>
</reference>
<proteinExistence type="predicted"/>
<evidence type="ECO:0000313" key="1">
    <source>
        <dbReference type="EMBL" id="MCL6657018.1"/>
    </source>
</evidence>
<evidence type="ECO:0008006" key="3">
    <source>
        <dbReference type="Google" id="ProtNLM"/>
    </source>
</evidence>
<gene>
    <name evidence="1" type="ORF">M8N44_06750</name>
</gene>
<dbReference type="Proteomes" id="UP001202031">
    <property type="component" value="Unassembled WGS sequence"/>
</dbReference>
<evidence type="ECO:0000313" key="2">
    <source>
        <dbReference type="Proteomes" id="UP001202031"/>
    </source>
</evidence>
<sequence>MDALKQEIQEWLKVTGKSRKWLADQLFVDKRTVDAWLSTAGKIPPAKAELIKKLMEPLSPGVTGECRGALDLVLKLDAETYGQFAAWAAQSGFEPTADGIAKWAVQVAHMAGEQGSRSPRKTQDAD</sequence>
<organism evidence="1 2">
    <name type="scientific">Akkermansia massiliensis</name>
    <dbReference type="NCBI Taxonomy" id="2927224"/>
    <lineage>
        <taxon>Bacteria</taxon>
        <taxon>Pseudomonadati</taxon>
        <taxon>Verrucomicrobiota</taxon>
        <taxon>Verrucomicrobiia</taxon>
        <taxon>Verrucomicrobiales</taxon>
        <taxon>Akkermansiaceae</taxon>
        <taxon>Akkermansia</taxon>
    </lineage>
</organism>
<accession>A0ABT0R7V5</accession>